<keyword evidence="5" id="KW-0328">Glycosyltransferase</keyword>
<dbReference type="GO" id="GO:0005829">
    <property type="term" value="C:cytosol"/>
    <property type="evidence" value="ECO:0007669"/>
    <property type="project" value="TreeGrafter"/>
</dbReference>
<dbReference type="GO" id="GO:0005886">
    <property type="term" value="C:plasma membrane"/>
    <property type="evidence" value="ECO:0007669"/>
    <property type="project" value="UniProtKB-SubCell"/>
</dbReference>
<proteinExistence type="inferred from homology"/>
<comment type="caution">
    <text evidence="14">The sequence shown here is derived from an EMBL/GenBank/DDBJ whole genome shotgun (WGS) entry which is preliminary data.</text>
</comment>
<comment type="catalytic activity">
    <reaction evidence="13">
        <text>an alpha-Kdo-(2-&gt;4)-alpha-Kdo-(2-&gt;6)-lipid A + ADP-L-glycero-beta-D-manno-heptose = an L-alpha-D-Hep-(1-&gt;5)-[alpha-Kdo-(2-&gt;4)]-alpha-Kdo-(2-&gt;6)-lipid A + ADP + H(+)</text>
        <dbReference type="Rhea" id="RHEA:74067"/>
        <dbReference type="ChEBI" id="CHEBI:15378"/>
        <dbReference type="ChEBI" id="CHEBI:61506"/>
        <dbReference type="ChEBI" id="CHEBI:176431"/>
        <dbReference type="ChEBI" id="CHEBI:193068"/>
        <dbReference type="ChEBI" id="CHEBI:456216"/>
        <dbReference type="EC" id="2.4.99.23"/>
    </reaction>
</comment>
<dbReference type="InterPro" id="IPR011908">
    <property type="entry name" value="LipoPS_heptosylTferase-I"/>
</dbReference>
<keyword evidence="6" id="KW-0808">Transferase</keyword>
<comment type="pathway">
    <text evidence="2">Bacterial outer membrane biogenesis; LPS core biosynthesis.</text>
</comment>
<dbReference type="CDD" id="cd03789">
    <property type="entry name" value="GT9_LPS_heptosyltransferase"/>
    <property type="match status" value="1"/>
</dbReference>
<dbReference type="NCBIfam" id="TIGR02193">
    <property type="entry name" value="heptsyl_trn_I"/>
    <property type="match status" value="1"/>
</dbReference>
<accession>A0A8S0X2T3</accession>
<dbReference type="AlphaFoldDB" id="A0A8S0X2T3"/>
<dbReference type="EMBL" id="CADCXN010000091">
    <property type="protein sequence ID" value="CAA9892174.1"/>
    <property type="molecule type" value="Genomic_DNA"/>
</dbReference>
<keyword evidence="8" id="KW-0472">Membrane</keyword>
<evidence type="ECO:0000256" key="9">
    <source>
        <dbReference type="ARBA" id="ARBA00043995"/>
    </source>
</evidence>
<dbReference type="PANTHER" id="PTHR30160">
    <property type="entry name" value="TETRAACYLDISACCHARIDE 4'-KINASE-RELATED"/>
    <property type="match status" value="1"/>
</dbReference>
<sequence>MTLNKSVRIAIVKLSALGDIVHAMVALQFIKAQISDIEIDWVVEERFAGILKNNPDVDSILTVSLKSLKSGKAGIYQQIKKIRSYRNANYDLVIDAQGLVKSALTATLTGRRIAGFDAKSVRERAASWFYNTKIACAYDANTIDRNALVLSRPLGITISTEQILNKKPFLFFNNEDKTIYDFLQKDRINIVLVIGSSWDSRNYPADKFVKVAQALQANCLVVWGSDQEKQTAMSMSRQSEFIRMMPQLDLNSLKALIAKADLLIGNDTGPTHMAWALNRPSITLFGPTPVSRVYQTAINKVLKSPSIVNPYKLDKQDYSIKEIKEDEIINMAKSLLSF</sequence>
<evidence type="ECO:0000256" key="2">
    <source>
        <dbReference type="ARBA" id="ARBA00004713"/>
    </source>
</evidence>
<gene>
    <name evidence="14" type="ORF">METHB2_60066</name>
</gene>
<evidence type="ECO:0000256" key="13">
    <source>
        <dbReference type="ARBA" id="ARBA00049201"/>
    </source>
</evidence>
<dbReference type="InterPro" id="IPR051199">
    <property type="entry name" value="LPS_LOS_Heptosyltrfase"/>
</dbReference>
<evidence type="ECO:0000256" key="10">
    <source>
        <dbReference type="ARBA" id="ARBA00044041"/>
    </source>
</evidence>
<dbReference type="EC" id="2.4.99.23" evidence="10"/>
<organism evidence="14 15">
    <name type="scientific">Candidatus Methylobacter favarea</name>
    <dbReference type="NCBI Taxonomy" id="2707345"/>
    <lineage>
        <taxon>Bacteria</taxon>
        <taxon>Pseudomonadati</taxon>
        <taxon>Pseudomonadota</taxon>
        <taxon>Gammaproteobacteria</taxon>
        <taxon>Methylococcales</taxon>
        <taxon>Methylococcaceae</taxon>
        <taxon>Methylobacter</taxon>
    </lineage>
</organism>
<evidence type="ECO:0000256" key="4">
    <source>
        <dbReference type="ARBA" id="ARBA00022519"/>
    </source>
</evidence>
<dbReference type="Pfam" id="PF01075">
    <property type="entry name" value="Glyco_transf_9"/>
    <property type="match status" value="1"/>
</dbReference>
<keyword evidence="4" id="KW-0997">Cell inner membrane</keyword>
<dbReference type="SUPFAM" id="SSF53756">
    <property type="entry name" value="UDP-Glycosyltransferase/glycogen phosphorylase"/>
    <property type="match status" value="1"/>
</dbReference>
<evidence type="ECO:0000256" key="6">
    <source>
        <dbReference type="ARBA" id="ARBA00022679"/>
    </source>
</evidence>
<evidence type="ECO:0000256" key="7">
    <source>
        <dbReference type="ARBA" id="ARBA00022985"/>
    </source>
</evidence>
<comment type="subcellular location">
    <subcellularLocation>
        <location evidence="1">Cell inner membrane</location>
        <topology evidence="1">Peripheral membrane protein</topology>
        <orientation evidence="1">Cytoplasmic side</orientation>
    </subcellularLocation>
</comment>
<keyword evidence="3" id="KW-1003">Cell membrane</keyword>
<evidence type="ECO:0000313" key="15">
    <source>
        <dbReference type="Proteomes" id="UP000494216"/>
    </source>
</evidence>
<evidence type="ECO:0000256" key="11">
    <source>
        <dbReference type="ARBA" id="ARBA00044190"/>
    </source>
</evidence>
<evidence type="ECO:0000256" key="12">
    <source>
        <dbReference type="ARBA" id="ARBA00044330"/>
    </source>
</evidence>
<evidence type="ECO:0000256" key="8">
    <source>
        <dbReference type="ARBA" id="ARBA00023136"/>
    </source>
</evidence>
<keyword evidence="15" id="KW-1185">Reference proteome</keyword>
<evidence type="ECO:0000313" key="14">
    <source>
        <dbReference type="EMBL" id="CAA9892174.1"/>
    </source>
</evidence>
<evidence type="ECO:0000256" key="1">
    <source>
        <dbReference type="ARBA" id="ARBA00004515"/>
    </source>
</evidence>
<dbReference type="Proteomes" id="UP000494216">
    <property type="component" value="Unassembled WGS sequence"/>
</dbReference>
<dbReference type="GO" id="GO:0009244">
    <property type="term" value="P:lipopolysaccharide core region biosynthetic process"/>
    <property type="evidence" value="ECO:0007669"/>
    <property type="project" value="InterPro"/>
</dbReference>
<evidence type="ECO:0000256" key="5">
    <source>
        <dbReference type="ARBA" id="ARBA00022676"/>
    </source>
</evidence>
<dbReference type="InterPro" id="IPR002201">
    <property type="entry name" value="Glyco_trans_9"/>
</dbReference>
<dbReference type="GO" id="GO:0008713">
    <property type="term" value="F:ADP-heptose-lipopolysaccharide heptosyltransferase activity"/>
    <property type="evidence" value="ECO:0007669"/>
    <property type="project" value="TreeGrafter"/>
</dbReference>
<dbReference type="PANTHER" id="PTHR30160:SF19">
    <property type="entry name" value="LIPOPOLYSACCHARIDE HEPTOSYLTRANSFERASE 1"/>
    <property type="match status" value="1"/>
</dbReference>
<protein>
    <recommendedName>
        <fullName evidence="11">Lipopolysaccharide heptosyltransferase 1</fullName>
        <ecNumber evidence="10">2.4.99.23</ecNumber>
    </recommendedName>
    <alternativeName>
        <fullName evidence="12">ADP-heptose:lipopolysaccharide heptosyltransferase I</fullName>
    </alternativeName>
</protein>
<dbReference type="Gene3D" id="3.40.50.2000">
    <property type="entry name" value="Glycogen Phosphorylase B"/>
    <property type="match status" value="2"/>
</dbReference>
<evidence type="ECO:0000256" key="3">
    <source>
        <dbReference type="ARBA" id="ARBA00022475"/>
    </source>
</evidence>
<keyword evidence="7" id="KW-0448">Lipopolysaccharide biosynthesis</keyword>
<reference evidence="14 15" key="1">
    <citation type="submission" date="2020-02" db="EMBL/GenBank/DDBJ databases">
        <authorList>
            <person name="Hogendoorn C."/>
        </authorList>
    </citation>
    <scope>NUCLEOTIDE SEQUENCE [LARGE SCALE GENOMIC DNA]</scope>
    <source>
        <strain evidence="14">METHB21</strain>
    </source>
</reference>
<name>A0A8S0X2T3_9GAMM</name>
<comment type="similarity">
    <text evidence="9">Belongs to the glycosyltransferase 9 family.</text>
</comment>